<evidence type="ECO:0000313" key="8">
    <source>
        <dbReference type="Proteomes" id="UP000664521"/>
    </source>
</evidence>
<comment type="similarity">
    <text evidence="2 6">Belongs to the Mediator complex subunit 10 family.</text>
</comment>
<dbReference type="OrthoDB" id="337270at2759"/>
<dbReference type="Pfam" id="PF09748">
    <property type="entry name" value="Med10"/>
    <property type="match status" value="1"/>
</dbReference>
<comment type="function">
    <text evidence="6">Component of the Mediator complex, a coactivator involved in the regulated transcription of nearly all RNA polymerase II-dependent genes. Mediator functions as a bridge to convey information from gene-specific regulatory proteins to the basal RNA polymerase II transcription machinery. Mediator is recruited to promoters by direct interactions with regulatory proteins and serves as a scaffold for the assembly of a functional preinitiation complex with RNA polymerase II and the general transcription factors.</text>
</comment>
<comment type="subcellular location">
    <subcellularLocation>
        <location evidence="1 6">Nucleus</location>
    </subcellularLocation>
</comment>
<reference evidence="7" key="1">
    <citation type="submission" date="2021-03" db="EMBL/GenBank/DDBJ databases">
        <authorList>
            <person name="Tagirdzhanova G."/>
        </authorList>
    </citation>
    <scope>NUCLEOTIDE SEQUENCE</scope>
</reference>
<dbReference type="InterPro" id="IPR019145">
    <property type="entry name" value="Mediator_Med10"/>
</dbReference>
<evidence type="ECO:0000256" key="6">
    <source>
        <dbReference type="RuleBase" id="RU364146"/>
    </source>
</evidence>
<name>A0A8H3EP47_9LECA</name>
<dbReference type="GO" id="GO:0006357">
    <property type="term" value="P:regulation of transcription by RNA polymerase II"/>
    <property type="evidence" value="ECO:0007669"/>
    <property type="project" value="InterPro"/>
</dbReference>
<gene>
    <name evidence="7" type="primary">NUT2</name>
    <name evidence="6" type="synonym">MED10</name>
    <name evidence="7" type="ORF">HETSPECPRED_008855</name>
</gene>
<keyword evidence="6" id="KW-0010">Activator</keyword>
<organism evidence="7 8">
    <name type="scientific">Heterodermia speciosa</name>
    <dbReference type="NCBI Taxonomy" id="116794"/>
    <lineage>
        <taxon>Eukaryota</taxon>
        <taxon>Fungi</taxon>
        <taxon>Dikarya</taxon>
        <taxon>Ascomycota</taxon>
        <taxon>Pezizomycotina</taxon>
        <taxon>Lecanoromycetes</taxon>
        <taxon>OSLEUM clade</taxon>
        <taxon>Lecanoromycetidae</taxon>
        <taxon>Caliciales</taxon>
        <taxon>Physciaceae</taxon>
        <taxon>Heterodermia</taxon>
    </lineage>
</organism>
<evidence type="ECO:0000256" key="5">
    <source>
        <dbReference type="ARBA" id="ARBA00023242"/>
    </source>
</evidence>
<evidence type="ECO:0000256" key="1">
    <source>
        <dbReference type="ARBA" id="ARBA00004123"/>
    </source>
</evidence>
<keyword evidence="8" id="KW-1185">Reference proteome</keyword>
<proteinExistence type="inferred from homology"/>
<sequence>MAPIPLDTVDNRLKDVIQDLFEIQSSVHGYLGPETQQVLVRKVTQLSDSLAALSNTASSTSARAPPELIHQFIDDGRNPDIYTREFIEQIQLLNREMKGKCEAFASFGAILGAEMTKAMPTLEDDVARILSAGSAESASNGNGQSTGS</sequence>
<keyword evidence="4 6" id="KW-0804">Transcription</keyword>
<dbReference type="GO" id="GO:0003712">
    <property type="term" value="F:transcription coregulator activity"/>
    <property type="evidence" value="ECO:0007669"/>
    <property type="project" value="InterPro"/>
</dbReference>
<dbReference type="EMBL" id="CAJPDS010000007">
    <property type="protein sequence ID" value="CAF9909150.1"/>
    <property type="molecule type" value="Genomic_DNA"/>
</dbReference>
<keyword evidence="5 6" id="KW-0539">Nucleus</keyword>
<accession>A0A8H3EP47</accession>
<evidence type="ECO:0000313" key="7">
    <source>
        <dbReference type="EMBL" id="CAF9909150.1"/>
    </source>
</evidence>
<evidence type="ECO:0000256" key="4">
    <source>
        <dbReference type="ARBA" id="ARBA00023163"/>
    </source>
</evidence>
<dbReference type="GO" id="GO:0016592">
    <property type="term" value="C:mediator complex"/>
    <property type="evidence" value="ECO:0007669"/>
    <property type="project" value="InterPro"/>
</dbReference>
<comment type="subunit">
    <text evidence="6">Component of the Mediator complex.</text>
</comment>
<comment type="caution">
    <text evidence="7">The sequence shown here is derived from an EMBL/GenBank/DDBJ whole genome shotgun (WGS) entry which is preliminary data.</text>
</comment>
<evidence type="ECO:0000256" key="2">
    <source>
        <dbReference type="ARBA" id="ARBA00005389"/>
    </source>
</evidence>
<protein>
    <recommendedName>
        <fullName evidence="6">Mediator of RNA polymerase II transcription subunit 10</fullName>
    </recommendedName>
    <alternativeName>
        <fullName evidence="6">Mediator complex subunit 10</fullName>
    </alternativeName>
</protein>
<dbReference type="Proteomes" id="UP000664521">
    <property type="component" value="Unassembled WGS sequence"/>
</dbReference>
<dbReference type="AlphaFoldDB" id="A0A8H3EP47"/>
<evidence type="ECO:0000256" key="3">
    <source>
        <dbReference type="ARBA" id="ARBA00023015"/>
    </source>
</evidence>
<keyword evidence="3 6" id="KW-0805">Transcription regulation</keyword>